<dbReference type="EMBL" id="WQLW01000008">
    <property type="protein sequence ID" value="MVO09714.1"/>
    <property type="molecule type" value="Genomic_DNA"/>
</dbReference>
<comment type="caution">
    <text evidence="1">The sequence shown here is derived from an EMBL/GenBank/DDBJ whole genome shotgun (WGS) entry which is preliminary data.</text>
</comment>
<accession>A0A6I4IJE8</accession>
<keyword evidence="2" id="KW-1185">Reference proteome</keyword>
<gene>
    <name evidence="1" type="ORF">GOQ30_11140</name>
</gene>
<dbReference type="PROSITE" id="PS51257">
    <property type="entry name" value="PROKAR_LIPOPROTEIN"/>
    <property type="match status" value="1"/>
</dbReference>
<dbReference type="AlphaFoldDB" id="A0A6I4IJE8"/>
<reference evidence="2" key="1">
    <citation type="submission" date="2019-05" db="EMBL/GenBank/DDBJ databases">
        <title>Flavobacterium profundi sp. nov., isolated from a deep-sea seamount.</title>
        <authorList>
            <person name="Zhang D.-C."/>
        </authorList>
    </citation>
    <scope>NUCLEOTIDE SEQUENCE [LARGE SCALE GENOMIC DNA]</scope>
    <source>
        <strain evidence="2">TP390</strain>
    </source>
</reference>
<dbReference type="OrthoDB" id="955522at2"/>
<evidence type="ECO:0008006" key="3">
    <source>
        <dbReference type="Google" id="ProtNLM"/>
    </source>
</evidence>
<dbReference type="RefSeq" id="WP_140998094.1">
    <property type="nucleotide sequence ID" value="NZ_VDCZ01000008.1"/>
</dbReference>
<protein>
    <recommendedName>
        <fullName evidence="3">Lipocalin-like domain-containing protein</fullName>
    </recommendedName>
</protein>
<evidence type="ECO:0000313" key="2">
    <source>
        <dbReference type="Proteomes" id="UP000431264"/>
    </source>
</evidence>
<proteinExistence type="predicted"/>
<sequence>MKKTFFTLIVVILFFSCSDDDHDCPDNEFVGNWKLIEVLADPGDGSGTFLPIESTRTLTFKNNGIITTNTSLCNPYSDEIRTSGTYDVLDKKIHTNCEGTNIATIFFKMENGYLILDFFSLEGYSQKFERVE</sequence>
<evidence type="ECO:0000313" key="1">
    <source>
        <dbReference type="EMBL" id="MVO09714.1"/>
    </source>
</evidence>
<dbReference type="Proteomes" id="UP000431264">
    <property type="component" value="Unassembled WGS sequence"/>
</dbReference>
<name>A0A6I4IJE8_9FLAO</name>
<organism evidence="1 2">
    <name type="scientific">Flavobacterium profundi</name>
    <dbReference type="NCBI Taxonomy" id="1774945"/>
    <lineage>
        <taxon>Bacteria</taxon>
        <taxon>Pseudomonadati</taxon>
        <taxon>Bacteroidota</taxon>
        <taxon>Flavobacteriia</taxon>
        <taxon>Flavobacteriales</taxon>
        <taxon>Flavobacteriaceae</taxon>
        <taxon>Flavobacterium</taxon>
    </lineage>
</organism>